<dbReference type="KEGG" id="mbe:MBM_03294"/>
<keyword evidence="3" id="KW-1185">Reference proteome</keyword>
<organism evidence="2 3">
    <name type="scientific">Marssonina brunnea f. sp. multigermtubi (strain MB_m1)</name>
    <name type="common">Marssonina leaf spot fungus</name>
    <dbReference type="NCBI Taxonomy" id="1072389"/>
    <lineage>
        <taxon>Eukaryota</taxon>
        <taxon>Fungi</taxon>
        <taxon>Dikarya</taxon>
        <taxon>Ascomycota</taxon>
        <taxon>Pezizomycotina</taxon>
        <taxon>Leotiomycetes</taxon>
        <taxon>Helotiales</taxon>
        <taxon>Drepanopezizaceae</taxon>
        <taxon>Drepanopeziza</taxon>
    </lineage>
</organism>
<evidence type="ECO:0000313" key="3">
    <source>
        <dbReference type="Proteomes" id="UP000006753"/>
    </source>
</evidence>
<reference evidence="2 3" key="1">
    <citation type="journal article" date="2012" name="BMC Genomics">
        <title>Sequencing the genome of Marssonina brunnea reveals fungus-poplar co-evolution.</title>
        <authorList>
            <person name="Zhu S."/>
            <person name="Cao Y.-Z."/>
            <person name="Jiang C."/>
            <person name="Tan B.-Y."/>
            <person name="Wang Z."/>
            <person name="Feng S."/>
            <person name="Zhang L."/>
            <person name="Su X.-H."/>
            <person name="Brejova B."/>
            <person name="Vinar T."/>
            <person name="Xu M."/>
            <person name="Wang M.-X."/>
            <person name="Zhang S.-G."/>
            <person name="Huang M.-R."/>
            <person name="Wu R."/>
            <person name="Zhou Y."/>
        </authorList>
    </citation>
    <scope>NUCLEOTIDE SEQUENCE [LARGE SCALE GENOMIC DNA]</scope>
    <source>
        <strain evidence="2 3">MB_m1</strain>
    </source>
</reference>
<dbReference type="InParanoid" id="K1WZ88"/>
<gene>
    <name evidence="2" type="ORF">MBM_03294</name>
</gene>
<dbReference type="EMBL" id="JH921433">
    <property type="protein sequence ID" value="EKD18301.1"/>
    <property type="molecule type" value="Genomic_DNA"/>
</dbReference>
<evidence type="ECO:0000256" key="1">
    <source>
        <dbReference type="SAM" id="MobiDB-lite"/>
    </source>
</evidence>
<protein>
    <submittedName>
        <fullName evidence="2">Uncharacterized protein</fullName>
    </submittedName>
</protein>
<dbReference type="OrthoDB" id="10396726at2759"/>
<dbReference type="HOGENOM" id="CLU_709946_0_0_1"/>
<feature type="compositionally biased region" description="Polar residues" evidence="1">
    <location>
        <begin position="258"/>
        <end position="272"/>
    </location>
</feature>
<sequence>MNQFDSPDREYGLLLRPASYNNGQSSLAGLTSSHPIYHPAYGTDFASSRPASPSSIYSCDETVFADWPYLSSDLPSVSGQSQLEYLIPMKQAGLSVRSGNVRAKAKDTIVSQCPQSADLVGVGRNSMISGENDAARLVKHREMDYALMGIEKRDAIENRDVKGKGKAVELKDHQTINRSPLKLPHDPSRGLDITWKDYWTEDDGGRSNVEREEPIYDLDYNYLDHDLDTDPPHHEGRMSSKRRSRREYPPSPRKAHSSVASPSRGQERTGSPGNYAAMNIDELLRGMEADSDDDDDTEDDIPYDMPKLRDFRGAALPVARRTAKRKAATESPAGLGLGLGLGHGLGHGLVLGLEEGPNAKRRRQTGTGDREKKNPRSRARCGMSNLCTN</sequence>
<feature type="region of interest" description="Disordered" evidence="1">
    <location>
        <begin position="352"/>
        <end position="389"/>
    </location>
</feature>
<evidence type="ECO:0000313" key="2">
    <source>
        <dbReference type="EMBL" id="EKD18301.1"/>
    </source>
</evidence>
<accession>K1WZ88</accession>
<proteinExistence type="predicted"/>
<feature type="region of interest" description="Disordered" evidence="1">
    <location>
        <begin position="222"/>
        <end position="275"/>
    </location>
</feature>
<dbReference type="AlphaFoldDB" id="K1WZ88"/>
<feature type="compositionally biased region" description="Basic and acidic residues" evidence="1">
    <location>
        <begin position="222"/>
        <end position="238"/>
    </location>
</feature>
<dbReference type="Proteomes" id="UP000006753">
    <property type="component" value="Unassembled WGS sequence"/>
</dbReference>
<name>K1WZ88_MARBU</name>